<dbReference type="EMBL" id="FMYP01000017">
    <property type="protein sequence ID" value="SDC10096.1"/>
    <property type="molecule type" value="Genomic_DNA"/>
</dbReference>
<dbReference type="Pfam" id="PF00656">
    <property type="entry name" value="Peptidase_C14"/>
    <property type="match status" value="1"/>
</dbReference>
<dbReference type="GO" id="GO:0005737">
    <property type="term" value="C:cytoplasm"/>
    <property type="evidence" value="ECO:0007669"/>
    <property type="project" value="TreeGrafter"/>
</dbReference>
<dbReference type="OrthoDB" id="1492850at2"/>
<keyword evidence="1" id="KW-0732">Signal</keyword>
<organism evidence="3 4">
    <name type="scientific">Williamwhitmania taraxaci</name>
    <dbReference type="NCBI Taxonomy" id="1640674"/>
    <lineage>
        <taxon>Bacteria</taxon>
        <taxon>Pseudomonadati</taxon>
        <taxon>Bacteroidota</taxon>
        <taxon>Bacteroidia</taxon>
        <taxon>Bacteroidales</taxon>
        <taxon>Williamwhitmaniaceae</taxon>
        <taxon>Williamwhitmania</taxon>
    </lineage>
</organism>
<dbReference type="AlphaFoldDB" id="A0A1G6IWG9"/>
<accession>A0A1G6IWG9</accession>
<dbReference type="STRING" id="1640674.SAMN05216323_101731"/>
<feature type="signal peptide" evidence="1">
    <location>
        <begin position="1"/>
        <end position="23"/>
    </location>
</feature>
<dbReference type="InterPro" id="IPR013783">
    <property type="entry name" value="Ig-like_fold"/>
</dbReference>
<dbReference type="RefSeq" id="WP_092437078.1">
    <property type="nucleotide sequence ID" value="NZ_FMYP01000017.1"/>
</dbReference>
<proteinExistence type="predicted"/>
<evidence type="ECO:0000259" key="2">
    <source>
        <dbReference type="Pfam" id="PF00656"/>
    </source>
</evidence>
<dbReference type="PANTHER" id="PTHR48104">
    <property type="entry name" value="METACASPASE-4"/>
    <property type="match status" value="1"/>
</dbReference>
<keyword evidence="4" id="KW-1185">Reference proteome</keyword>
<protein>
    <submittedName>
        <fullName evidence="3">Caspase domain-containing protein</fullName>
    </submittedName>
</protein>
<evidence type="ECO:0000313" key="3">
    <source>
        <dbReference type="EMBL" id="SDC10096.1"/>
    </source>
</evidence>
<sequence>MKNFVRNLALLMISLLALEGVTAQEIKVVKVKQLGNKINLEYDILGEKLGQQFEVAGYYSFDGKAFLPMKTVSGDYGKGLAGGVERLMVWDAEKDAGFVKGSLTVKLTATSQSMVPNSDDFLKFVFKLESLHRLPDNKMQLDMTIENTGGKRDLKMFNGLVTITDFKNRKIDAQTGELGTVKGPERYSTPTLTFNAGDKVKASFVFERVPEYLDRAKALDLGFEILTYDSYSLDYKKGKFQFRDLPVTDKPQTMQGNAVVKTVNSVVGPLAVAFEKPAPVPVAINPPEIIVNEPTGITLVGGNGTTRGGYLAQPSMQMKDKRMRSIEPDKGIVVLSKTIMVKGVAKSVTGIFEVKVGNADAILAEGGTFEANVKLVPGKNEIVIRATDVNGSTSERKFIVIRKDAQASREETNETEELDLVFDKQVERNFALIIGVNEYPDSVINNLDEPVNDAATLAKLLVGKYTFDANNVYFLKNATRENIIDAFDMLTKKVTKKDNIVIFYAGHGYWNPETELGYWLPSDSKSSSSANWLANSTLRDYIGAIKSRHTLLIADACFSGGIFKTRKAFSDAPNSINKLYELPSRKAMTSGTLTEVPDKSIFMETLVKRLDSNTQKYISTEELFASIKPAVINNTETVPQFGDIKDTGDEGGDFVFVLK</sequence>
<dbReference type="Gene3D" id="3.40.50.1460">
    <property type="match status" value="1"/>
</dbReference>
<evidence type="ECO:0000256" key="1">
    <source>
        <dbReference type="SAM" id="SignalP"/>
    </source>
</evidence>
<dbReference type="Gene3D" id="2.60.40.10">
    <property type="entry name" value="Immunoglobulins"/>
    <property type="match status" value="1"/>
</dbReference>
<feature type="domain" description="Peptidase C14 caspase" evidence="2">
    <location>
        <begin position="428"/>
        <end position="632"/>
    </location>
</feature>
<name>A0A1G6IWG9_9BACT</name>
<feature type="chain" id="PRO_5011740929" evidence="1">
    <location>
        <begin position="24"/>
        <end position="659"/>
    </location>
</feature>
<dbReference type="InterPro" id="IPR050452">
    <property type="entry name" value="Metacaspase"/>
</dbReference>
<dbReference type="GO" id="GO:0006508">
    <property type="term" value="P:proteolysis"/>
    <property type="evidence" value="ECO:0007669"/>
    <property type="project" value="InterPro"/>
</dbReference>
<dbReference type="GO" id="GO:0004197">
    <property type="term" value="F:cysteine-type endopeptidase activity"/>
    <property type="evidence" value="ECO:0007669"/>
    <property type="project" value="InterPro"/>
</dbReference>
<dbReference type="Proteomes" id="UP000199452">
    <property type="component" value="Unassembled WGS sequence"/>
</dbReference>
<evidence type="ECO:0000313" key="4">
    <source>
        <dbReference type="Proteomes" id="UP000199452"/>
    </source>
</evidence>
<dbReference type="SUPFAM" id="SSF52129">
    <property type="entry name" value="Caspase-like"/>
    <property type="match status" value="1"/>
</dbReference>
<gene>
    <name evidence="3" type="ORF">SAMN05216323_101731</name>
</gene>
<dbReference type="InterPro" id="IPR029030">
    <property type="entry name" value="Caspase-like_dom_sf"/>
</dbReference>
<dbReference type="InterPro" id="IPR011600">
    <property type="entry name" value="Pept_C14_caspase"/>
</dbReference>
<reference evidence="3 4" key="1">
    <citation type="submission" date="2016-09" db="EMBL/GenBank/DDBJ databases">
        <authorList>
            <person name="Capua I."/>
            <person name="De Benedictis P."/>
            <person name="Joannis T."/>
            <person name="Lombin L.H."/>
            <person name="Cattoli G."/>
        </authorList>
    </citation>
    <scope>NUCLEOTIDE SEQUENCE [LARGE SCALE GENOMIC DNA]</scope>
    <source>
        <strain evidence="3 4">A7P-90m</strain>
    </source>
</reference>
<dbReference type="PANTHER" id="PTHR48104:SF30">
    <property type="entry name" value="METACASPASE-1"/>
    <property type="match status" value="1"/>
</dbReference>